<keyword evidence="4" id="KW-1185">Reference proteome</keyword>
<proteinExistence type="predicted"/>
<name>A0ABP1RRU9_9HEXA</name>
<evidence type="ECO:0000256" key="1">
    <source>
        <dbReference type="SAM" id="Coils"/>
    </source>
</evidence>
<evidence type="ECO:0000313" key="4">
    <source>
        <dbReference type="Proteomes" id="UP001642540"/>
    </source>
</evidence>
<dbReference type="EMBL" id="CAXLJM020000103">
    <property type="protein sequence ID" value="CAL8133945.1"/>
    <property type="molecule type" value="Genomic_DNA"/>
</dbReference>
<dbReference type="Proteomes" id="UP001642540">
    <property type="component" value="Unassembled WGS sequence"/>
</dbReference>
<organism evidence="3 4">
    <name type="scientific">Orchesella dallaii</name>
    <dbReference type="NCBI Taxonomy" id="48710"/>
    <lineage>
        <taxon>Eukaryota</taxon>
        <taxon>Metazoa</taxon>
        <taxon>Ecdysozoa</taxon>
        <taxon>Arthropoda</taxon>
        <taxon>Hexapoda</taxon>
        <taxon>Collembola</taxon>
        <taxon>Entomobryomorpha</taxon>
        <taxon>Entomobryoidea</taxon>
        <taxon>Orchesellidae</taxon>
        <taxon>Orchesellinae</taxon>
        <taxon>Orchesella</taxon>
    </lineage>
</organism>
<feature type="coiled-coil region" evidence="1">
    <location>
        <begin position="61"/>
        <end position="257"/>
    </location>
</feature>
<protein>
    <submittedName>
        <fullName evidence="3">Uncharacterized protein</fullName>
    </submittedName>
</protein>
<evidence type="ECO:0000313" key="3">
    <source>
        <dbReference type="EMBL" id="CAL8133945.1"/>
    </source>
</evidence>
<keyword evidence="1" id="KW-0175">Coiled coil</keyword>
<feature type="compositionally biased region" description="Polar residues" evidence="2">
    <location>
        <begin position="279"/>
        <end position="288"/>
    </location>
</feature>
<evidence type="ECO:0000256" key="2">
    <source>
        <dbReference type="SAM" id="MobiDB-lite"/>
    </source>
</evidence>
<feature type="region of interest" description="Disordered" evidence="2">
    <location>
        <begin position="17"/>
        <end position="42"/>
    </location>
</feature>
<accession>A0ABP1RRU9</accession>
<gene>
    <name evidence="3" type="ORF">ODALV1_LOCUS25289</name>
</gene>
<feature type="region of interest" description="Disordered" evidence="2">
    <location>
        <begin position="279"/>
        <end position="299"/>
    </location>
</feature>
<sequence>MRFPQKSYKTFHVHAESTNTPILPDPYPATSSVPNTTPVPVRPTNPEYVSQDVHQAILDKNRMHVNKIKNLEKTNKESQRKMSDLEANLLRSKKRNKSLELQRNKAKEEANMCKKESSIKELKCEKLSRRKRELKDKMKKLKKEVTIFKSELKAEKDTSQKLSSEVRSSKKAVQQLKKTLECHTSSHKKELESQQQEFDRKLDDCSEAVDNEIRQYEDLLTKMHLLKKENLDIQEQINKIKRENSNLRSKLETQKEKSQCKCLCAKRTEDLLKLVRQLQQSKDSQVQPTPKRKMRHTMS</sequence>
<feature type="compositionally biased region" description="Low complexity" evidence="2">
    <location>
        <begin position="28"/>
        <end position="42"/>
    </location>
</feature>
<feature type="compositionally biased region" description="Basic residues" evidence="2">
    <location>
        <begin position="290"/>
        <end position="299"/>
    </location>
</feature>
<comment type="caution">
    <text evidence="3">The sequence shown here is derived from an EMBL/GenBank/DDBJ whole genome shotgun (WGS) entry which is preliminary data.</text>
</comment>
<reference evidence="3 4" key="1">
    <citation type="submission" date="2024-08" db="EMBL/GenBank/DDBJ databases">
        <authorList>
            <person name="Cucini C."/>
            <person name="Frati F."/>
        </authorList>
    </citation>
    <scope>NUCLEOTIDE SEQUENCE [LARGE SCALE GENOMIC DNA]</scope>
</reference>